<feature type="domain" description="Cobalamin synthesis G N-terminal" evidence="7">
    <location>
        <begin position="48"/>
        <end position="125"/>
    </location>
</feature>
<keyword evidence="5" id="KW-0949">S-adenosyl-L-methionine</keyword>
<dbReference type="SUPFAM" id="SSF159672">
    <property type="entry name" value="CbiG N-terminal domain-like"/>
    <property type="match status" value="1"/>
</dbReference>
<dbReference type="PANTHER" id="PTHR47036">
    <property type="entry name" value="COBALT-FACTOR III C(17)-METHYLTRANSFERASE-RELATED"/>
    <property type="match status" value="1"/>
</dbReference>
<keyword evidence="9" id="KW-1185">Reference proteome</keyword>
<dbReference type="Gene3D" id="3.40.1010.10">
    <property type="entry name" value="Cobalt-precorrin-4 Transmethylase, Domain 1"/>
    <property type="match status" value="1"/>
</dbReference>
<dbReference type="InterPro" id="IPR051810">
    <property type="entry name" value="Precorrin_MeTrfase"/>
</dbReference>
<feature type="domain" description="Tetrapyrrole methylase" evidence="6">
    <location>
        <begin position="302"/>
        <end position="511"/>
    </location>
</feature>
<comment type="caution">
    <text evidence="8">The sequence shown here is derived from an EMBL/GenBank/DDBJ whole genome shotgun (WGS) entry which is preliminary data.</text>
</comment>
<dbReference type="SUPFAM" id="SSF53790">
    <property type="entry name" value="Tetrapyrrole methylase"/>
    <property type="match status" value="1"/>
</dbReference>
<dbReference type="Pfam" id="PF11760">
    <property type="entry name" value="CbiG_N"/>
    <property type="match status" value="1"/>
</dbReference>
<evidence type="ECO:0000313" key="8">
    <source>
        <dbReference type="EMBL" id="GLK75264.1"/>
    </source>
</evidence>
<dbReference type="CDD" id="cd11646">
    <property type="entry name" value="Precorrin_3B_C17_MT"/>
    <property type="match status" value="1"/>
</dbReference>
<dbReference type="GO" id="GO:0009236">
    <property type="term" value="P:cobalamin biosynthetic process"/>
    <property type="evidence" value="ECO:0007669"/>
    <property type="project" value="UniProtKB-KW"/>
</dbReference>
<evidence type="ECO:0000259" key="7">
    <source>
        <dbReference type="Pfam" id="PF11760"/>
    </source>
</evidence>
<protein>
    <submittedName>
        <fullName evidence="8">Precorrin-3 methylase CobJ</fullName>
    </submittedName>
</protein>
<accession>A0A9W6N1U8</accession>
<keyword evidence="3 8" id="KW-0489">Methyltransferase</keyword>
<sequence length="549" mass="57075">MTRPIVFAFNVSGAATARRVALAVDGETCGLEGRVTGLDGAFDDAAAAVAEAFRAGRPIFGVCAAGILIRLVAPLLSDKRAEPPVLAVSDDGAVVVPLIGGLTGADALSRRVAASLGGQAAITGAGARRFGLVLEAPPPGWRLANPDDAKRVTSDLLAGAKARVEGDAPWLRDSDLPWAEDGGIVLRVAPEAGPPPAGGLLYHPQVIVAEFERPALAALHAFDRAMEGLGLAAETLAYATAPEGAPVQHGLTDALAARGVELRIIEGRLDDRDVIHRAPGLRVHRRPAPAAAGEVGRPLGHVTVIGLGPGLDGWRTPEAAAALDRATDLVGYEPYLAMAPERPGQRRHGSDNRVELERAQAALSLAAQGRNVAVLSSGDAGVFGMAAAVMEALDADPARWPGVAVEVLPGLSAMQAAAARLGAPLGHDFAVMSLSHYLKPWPVIAARLKAAAEVDFALALYNPASKLRRERIGEALEILRSVRAPDTVVALARSVGRAGEETIITTLGELDPELVDMRALVIVGSSQTRAFTRGDGRVWVYTPRTYPGV</sequence>
<comment type="pathway">
    <text evidence="1">Cofactor biosynthesis; adenosylcobalamin biosynthesis.</text>
</comment>
<dbReference type="Proteomes" id="UP001143364">
    <property type="component" value="Unassembled WGS sequence"/>
</dbReference>
<dbReference type="InterPro" id="IPR006363">
    <property type="entry name" value="Cbl_synth_CobJ/CibH_dom"/>
</dbReference>
<proteinExistence type="predicted"/>
<dbReference type="NCBIfam" id="TIGR01466">
    <property type="entry name" value="cobJ_cbiH"/>
    <property type="match status" value="1"/>
</dbReference>
<dbReference type="InterPro" id="IPR000878">
    <property type="entry name" value="4pyrrol_Mease"/>
</dbReference>
<evidence type="ECO:0000256" key="2">
    <source>
        <dbReference type="ARBA" id="ARBA00022573"/>
    </source>
</evidence>
<dbReference type="GO" id="GO:0008168">
    <property type="term" value="F:methyltransferase activity"/>
    <property type="evidence" value="ECO:0007669"/>
    <property type="project" value="UniProtKB-KW"/>
</dbReference>
<organism evidence="8 9">
    <name type="scientific">Methylopila jiangsuensis</name>
    <dbReference type="NCBI Taxonomy" id="586230"/>
    <lineage>
        <taxon>Bacteria</taxon>
        <taxon>Pseudomonadati</taxon>
        <taxon>Pseudomonadota</taxon>
        <taxon>Alphaproteobacteria</taxon>
        <taxon>Hyphomicrobiales</taxon>
        <taxon>Methylopilaceae</taxon>
        <taxon>Methylopila</taxon>
    </lineage>
</organism>
<evidence type="ECO:0000313" key="9">
    <source>
        <dbReference type="Proteomes" id="UP001143364"/>
    </source>
</evidence>
<dbReference type="RefSeq" id="WP_271203226.1">
    <property type="nucleotide sequence ID" value="NZ_BSFK01000005.1"/>
</dbReference>
<evidence type="ECO:0000256" key="3">
    <source>
        <dbReference type="ARBA" id="ARBA00022603"/>
    </source>
</evidence>
<dbReference type="InterPro" id="IPR021744">
    <property type="entry name" value="CbiG_N"/>
</dbReference>
<reference evidence="8" key="2">
    <citation type="submission" date="2023-01" db="EMBL/GenBank/DDBJ databases">
        <authorList>
            <person name="Sun Q."/>
            <person name="Evtushenko L."/>
        </authorList>
    </citation>
    <scope>NUCLEOTIDE SEQUENCE</scope>
    <source>
        <strain evidence="8">VKM B-2555</strain>
    </source>
</reference>
<dbReference type="AlphaFoldDB" id="A0A9W6N1U8"/>
<dbReference type="InterPro" id="IPR014777">
    <property type="entry name" value="4pyrrole_Mease_sub1"/>
</dbReference>
<dbReference type="GO" id="GO:0032259">
    <property type="term" value="P:methylation"/>
    <property type="evidence" value="ECO:0007669"/>
    <property type="project" value="UniProtKB-KW"/>
</dbReference>
<dbReference type="InterPro" id="IPR038029">
    <property type="entry name" value="GbiG_N_sf"/>
</dbReference>
<dbReference type="Pfam" id="PF00590">
    <property type="entry name" value="TP_methylase"/>
    <property type="match status" value="1"/>
</dbReference>
<evidence type="ECO:0000256" key="4">
    <source>
        <dbReference type="ARBA" id="ARBA00022679"/>
    </source>
</evidence>
<dbReference type="InterPro" id="IPR014776">
    <property type="entry name" value="4pyrrole_Mease_sub2"/>
</dbReference>
<dbReference type="Gene3D" id="3.30.950.10">
    <property type="entry name" value="Methyltransferase, Cobalt-precorrin-4 Transmethylase, Domain 2"/>
    <property type="match status" value="1"/>
</dbReference>
<name>A0A9W6N1U8_9HYPH</name>
<dbReference type="Gene3D" id="3.40.50.11220">
    <property type="match status" value="1"/>
</dbReference>
<reference evidence="8" key="1">
    <citation type="journal article" date="2014" name="Int. J. Syst. Evol. Microbiol.">
        <title>Complete genome sequence of Corynebacterium casei LMG S-19264T (=DSM 44701T), isolated from a smear-ripened cheese.</title>
        <authorList>
            <consortium name="US DOE Joint Genome Institute (JGI-PGF)"/>
            <person name="Walter F."/>
            <person name="Albersmeier A."/>
            <person name="Kalinowski J."/>
            <person name="Ruckert C."/>
        </authorList>
    </citation>
    <scope>NUCLEOTIDE SEQUENCE</scope>
    <source>
        <strain evidence="8">VKM B-2555</strain>
    </source>
</reference>
<keyword evidence="2" id="KW-0169">Cobalamin biosynthesis</keyword>
<dbReference type="PANTHER" id="PTHR47036:SF1">
    <property type="entry name" value="COBALT-FACTOR III C(17)-METHYLTRANSFERASE-RELATED"/>
    <property type="match status" value="1"/>
</dbReference>
<evidence type="ECO:0000256" key="1">
    <source>
        <dbReference type="ARBA" id="ARBA00004953"/>
    </source>
</evidence>
<dbReference type="EMBL" id="BSFK01000005">
    <property type="protein sequence ID" value="GLK75264.1"/>
    <property type="molecule type" value="Genomic_DNA"/>
</dbReference>
<gene>
    <name evidence="8" type="primary">cobJ</name>
    <name evidence="8" type="ORF">GCM10008171_05180</name>
</gene>
<evidence type="ECO:0000256" key="5">
    <source>
        <dbReference type="ARBA" id="ARBA00022691"/>
    </source>
</evidence>
<evidence type="ECO:0000259" key="6">
    <source>
        <dbReference type="Pfam" id="PF00590"/>
    </source>
</evidence>
<keyword evidence="4" id="KW-0808">Transferase</keyword>
<dbReference type="InterPro" id="IPR035996">
    <property type="entry name" value="4pyrrol_Methylase_sf"/>
</dbReference>